<organism evidence="2 3">
    <name type="scientific">Roseomonas alba</name>
    <dbReference type="NCBI Taxonomy" id="2846776"/>
    <lineage>
        <taxon>Bacteria</taxon>
        <taxon>Pseudomonadati</taxon>
        <taxon>Pseudomonadota</taxon>
        <taxon>Alphaproteobacteria</taxon>
        <taxon>Acetobacterales</taxon>
        <taxon>Roseomonadaceae</taxon>
        <taxon>Roseomonas</taxon>
    </lineage>
</organism>
<dbReference type="Pfam" id="PF03401">
    <property type="entry name" value="TctC"/>
    <property type="match status" value="1"/>
</dbReference>
<dbReference type="Gene3D" id="3.40.190.10">
    <property type="entry name" value="Periplasmic binding protein-like II"/>
    <property type="match status" value="1"/>
</dbReference>
<dbReference type="InterPro" id="IPR005064">
    <property type="entry name" value="BUG"/>
</dbReference>
<comment type="similarity">
    <text evidence="1">Belongs to the UPF0065 (bug) family.</text>
</comment>
<dbReference type="Proteomes" id="UP001196565">
    <property type="component" value="Unassembled WGS sequence"/>
</dbReference>
<dbReference type="Gene3D" id="3.40.190.150">
    <property type="entry name" value="Bordetella uptake gene, domain 1"/>
    <property type="match status" value="1"/>
</dbReference>
<dbReference type="SUPFAM" id="SSF53850">
    <property type="entry name" value="Periplasmic binding protein-like II"/>
    <property type="match status" value="1"/>
</dbReference>
<keyword evidence="3" id="KW-1185">Reference proteome</keyword>
<sequence>MNRRHLLGLAAALPALPHPARAQERFPTHPVRVIIPFAAGGSTDIMARLCAQMLTDRLGQPAVPENITGAGGMIGAQRVLDAPADGHTLLAGTPGPVTINPHLAPRMPYHPLRDFEAVVFVGDSPAVAVVRRDSPIRSVQDIVARAKAEPGKLTFASAGIGSFAHLSGELFKARAQVDMVHVPYRGTAPAVTDMLAGHVDTMFENYPSVQSYIASGELRPLAIGSARRSPLVPNLPTMIEEGVPNYDSSSWFGLFLRAGTPAGAIDAVNRAINEGLRDQATIARLTTMGVEPIGGSPADFKAYVTRRFEETGALIRTAGITAG</sequence>
<dbReference type="PANTHER" id="PTHR42928">
    <property type="entry name" value="TRICARBOXYLATE-BINDING PROTEIN"/>
    <property type="match status" value="1"/>
</dbReference>
<dbReference type="RefSeq" id="WP_219761456.1">
    <property type="nucleotide sequence ID" value="NZ_JAHYBZ010000001.1"/>
</dbReference>
<name>A0ABS7A3J0_9PROT</name>
<evidence type="ECO:0000313" key="3">
    <source>
        <dbReference type="Proteomes" id="UP001196565"/>
    </source>
</evidence>
<dbReference type="EMBL" id="JAHYBZ010000001">
    <property type="protein sequence ID" value="MBW6396868.1"/>
    <property type="molecule type" value="Genomic_DNA"/>
</dbReference>
<evidence type="ECO:0000313" key="2">
    <source>
        <dbReference type="EMBL" id="MBW6396868.1"/>
    </source>
</evidence>
<dbReference type="InterPro" id="IPR042100">
    <property type="entry name" value="Bug_dom1"/>
</dbReference>
<dbReference type="CDD" id="cd13578">
    <property type="entry name" value="PBP2_Bug27"/>
    <property type="match status" value="1"/>
</dbReference>
<comment type="caution">
    <text evidence="2">The sequence shown here is derived from an EMBL/GenBank/DDBJ whole genome shotgun (WGS) entry which is preliminary data.</text>
</comment>
<dbReference type="PIRSF" id="PIRSF017082">
    <property type="entry name" value="YflP"/>
    <property type="match status" value="1"/>
</dbReference>
<proteinExistence type="inferred from homology"/>
<evidence type="ECO:0000256" key="1">
    <source>
        <dbReference type="ARBA" id="ARBA00006987"/>
    </source>
</evidence>
<protein>
    <submittedName>
        <fullName evidence="2">Tripartite tricarboxylate transporter substrate binding protein</fullName>
    </submittedName>
</protein>
<dbReference type="PANTHER" id="PTHR42928:SF5">
    <property type="entry name" value="BLR1237 PROTEIN"/>
    <property type="match status" value="1"/>
</dbReference>
<gene>
    <name evidence="2" type="ORF">KPL78_03365</name>
</gene>
<reference evidence="2 3" key="1">
    <citation type="submission" date="2021-07" db="EMBL/GenBank/DDBJ databases">
        <authorList>
            <person name="So Y."/>
        </authorList>
    </citation>
    <scope>NUCLEOTIDE SEQUENCE [LARGE SCALE GENOMIC DNA]</scope>
    <source>
        <strain evidence="2 3">HJA6</strain>
    </source>
</reference>
<accession>A0ABS7A3J0</accession>